<evidence type="ECO:0000256" key="1">
    <source>
        <dbReference type="ARBA" id="ARBA00006056"/>
    </source>
</evidence>
<keyword evidence="2" id="KW-0560">Oxidoreductase</keyword>
<proteinExistence type="inferred from homology"/>
<dbReference type="InterPro" id="IPR003767">
    <property type="entry name" value="Malate/L-lactate_DH-like"/>
</dbReference>
<evidence type="ECO:0000256" key="2">
    <source>
        <dbReference type="ARBA" id="ARBA00023002"/>
    </source>
</evidence>
<name>A0A382ER36_9ZZZZ</name>
<dbReference type="Gene3D" id="3.30.1370.60">
    <property type="entry name" value="Hypothetical oxidoreductase yiak, domain 2"/>
    <property type="match status" value="1"/>
</dbReference>
<comment type="similarity">
    <text evidence="1">Belongs to the LDH2/MDH2 oxidoreductase family.</text>
</comment>
<evidence type="ECO:0000313" key="3">
    <source>
        <dbReference type="EMBL" id="SVB53200.1"/>
    </source>
</evidence>
<dbReference type="PANTHER" id="PTHR11091:SF0">
    <property type="entry name" value="MALATE DEHYDROGENASE"/>
    <property type="match status" value="1"/>
</dbReference>
<dbReference type="EMBL" id="UINC01045897">
    <property type="protein sequence ID" value="SVB53200.1"/>
    <property type="molecule type" value="Genomic_DNA"/>
</dbReference>
<dbReference type="AlphaFoldDB" id="A0A382ER36"/>
<dbReference type="NCBIfam" id="NF007504">
    <property type="entry name" value="PRK10098.1"/>
    <property type="match status" value="1"/>
</dbReference>
<gene>
    <name evidence="3" type="ORF">METZ01_LOCUS206054</name>
</gene>
<dbReference type="GO" id="GO:0016491">
    <property type="term" value="F:oxidoreductase activity"/>
    <property type="evidence" value="ECO:0007669"/>
    <property type="project" value="UniProtKB-KW"/>
</dbReference>
<organism evidence="3">
    <name type="scientific">marine metagenome</name>
    <dbReference type="NCBI Taxonomy" id="408172"/>
    <lineage>
        <taxon>unclassified sequences</taxon>
        <taxon>metagenomes</taxon>
        <taxon>ecological metagenomes</taxon>
    </lineage>
</organism>
<dbReference type="InterPro" id="IPR043143">
    <property type="entry name" value="Mal/L-sulf/L-lact_DH-like_NADP"/>
</dbReference>
<dbReference type="InterPro" id="IPR036111">
    <property type="entry name" value="Mal/L-sulfo/L-lacto_DH-like_sf"/>
</dbReference>
<protein>
    <recommendedName>
        <fullName evidence="4">Malate/lactate/ureidoglycolate dehydrogenase</fullName>
    </recommendedName>
</protein>
<accession>A0A382ER36</accession>
<evidence type="ECO:0008006" key="4">
    <source>
        <dbReference type="Google" id="ProtNLM"/>
    </source>
</evidence>
<dbReference type="SUPFAM" id="SSF89733">
    <property type="entry name" value="L-sulfolactate dehydrogenase-like"/>
    <property type="match status" value="1"/>
</dbReference>
<dbReference type="Pfam" id="PF02615">
    <property type="entry name" value="Ldh_2"/>
    <property type="match status" value="1"/>
</dbReference>
<reference evidence="3" key="1">
    <citation type="submission" date="2018-05" db="EMBL/GenBank/DDBJ databases">
        <authorList>
            <person name="Lanie J.A."/>
            <person name="Ng W.-L."/>
            <person name="Kazmierczak K.M."/>
            <person name="Andrzejewski T.M."/>
            <person name="Davidsen T.M."/>
            <person name="Wayne K.J."/>
            <person name="Tettelin H."/>
            <person name="Glass J.I."/>
            <person name="Rusch D."/>
            <person name="Podicherti R."/>
            <person name="Tsui H.-C.T."/>
            <person name="Winkler M.E."/>
        </authorList>
    </citation>
    <scope>NUCLEOTIDE SEQUENCE</scope>
</reference>
<sequence length="363" mass="39757">MLIKEIFLKKMVTSILEKGGCNTDEAEIVADHLVLSNLNGHDSHGVGMLPVYIRMLKANLLKPNQNPKLFKKEGSIMMFDGNRGFGQAVGKIAMEKAIKKCKTKGLVLMTIRNVHHLGRIGTYGEQSITAGLISLHFVNVTDHPPVVCPYGGSDARFNTNPICLAMPGTKKQPQILLDMATSRIALGKTRLAFNKGQSLKEGLVIDHSGQPSTDPAVMADYMFPERIDNPPIGALTPLGDYKGYGLALFCELFGGMLSGGGTVQPENSRKNSIINNMFTILIDPKKLIDLSWMHHEVEEIVKYCKASPPAEQEKPVLVAGDPERQANSERRASGIPLDDETWKQLLIAGESMGLSKEEMHVNN</sequence>
<dbReference type="PANTHER" id="PTHR11091">
    <property type="entry name" value="OXIDOREDUCTASE-RELATED"/>
    <property type="match status" value="1"/>
</dbReference>
<dbReference type="Gene3D" id="1.10.1530.10">
    <property type="match status" value="1"/>
</dbReference>
<dbReference type="InterPro" id="IPR043144">
    <property type="entry name" value="Mal/L-sulf/L-lact_DH-like_ah"/>
</dbReference>